<evidence type="ECO:0000259" key="4">
    <source>
        <dbReference type="Pfam" id="PF00899"/>
    </source>
</evidence>
<keyword evidence="6" id="KW-1185">Reference proteome</keyword>
<dbReference type="FunFam" id="3.40.50.720:FF:000033">
    <property type="entry name" value="Adenylyltransferase and sulfurtransferase MOCS3"/>
    <property type="match status" value="1"/>
</dbReference>
<keyword evidence="5" id="KW-0548">Nucleotidyltransferase</keyword>
<dbReference type="AlphaFoldDB" id="A0A2U2MTP9"/>
<accession>A0A2U2MTP9</accession>
<dbReference type="NCBIfam" id="NF004281">
    <property type="entry name" value="PRK05690.1"/>
    <property type="match status" value="1"/>
</dbReference>
<dbReference type="Proteomes" id="UP000245753">
    <property type="component" value="Unassembled WGS sequence"/>
</dbReference>
<dbReference type="EMBL" id="QFFN01000005">
    <property type="protein sequence ID" value="PWG60227.1"/>
    <property type="molecule type" value="Genomic_DNA"/>
</dbReference>
<sequence length="282" mass="29592">MTESQRTATAGPRVSLSDDQLERYARHLILKGVGVRGQKRLLASKVLIVGAGGLGSPVALYLAAAGVGTIGIVDGDVVDASNLQRQIIHDDGHVGMAKAESAKLGVNRLNPDVRVNTYRTMFAADNAADIIDGYDLVVDATDNFAAKFLINDACVLAGKPFIHGGVVRFSGQLMDYVPGKGPCYRCIFREMPAAGEVPTCREAGVLGAAVGVIGSLQAVEAVKMITGAGDLLTARMLTVDLLSMNIRAVPLPEHEPGCPVCGDHPTITTLDPDNYIQPSCAV</sequence>
<dbReference type="InterPro" id="IPR045886">
    <property type="entry name" value="ThiF/MoeB/HesA"/>
</dbReference>
<evidence type="ECO:0000256" key="2">
    <source>
        <dbReference type="ARBA" id="ARBA00022741"/>
    </source>
</evidence>
<dbReference type="InterPro" id="IPR035985">
    <property type="entry name" value="Ubiquitin-activating_enz"/>
</dbReference>
<proteinExistence type="predicted"/>
<reference evidence="5 6" key="1">
    <citation type="journal article" date="2018" name="Int. J. Syst. Evol. Microbiol.">
        <title>Bifidobacterium catulorum sp. nov., a novel taxon from the faeces of the baby common marmoset (Callithrix jacchus).</title>
        <authorList>
            <person name="Modesto M."/>
            <person name="Michelini S."/>
            <person name="Oki K."/>
            <person name="Biavati B."/>
            <person name="Watanabe K."/>
            <person name="Mattarelli P."/>
        </authorList>
    </citation>
    <scope>NUCLEOTIDE SEQUENCE [LARGE SCALE GENOMIC DNA]</scope>
    <source>
        <strain evidence="5 6">MRM 8.19</strain>
    </source>
</reference>
<gene>
    <name evidence="5" type="ORF">DF200_03210</name>
</gene>
<evidence type="ECO:0000313" key="6">
    <source>
        <dbReference type="Proteomes" id="UP000245753"/>
    </source>
</evidence>
<keyword evidence="3" id="KW-0067">ATP-binding</keyword>
<dbReference type="RefSeq" id="WP_109136860.1">
    <property type="nucleotide sequence ID" value="NZ_QFFN01000005.1"/>
</dbReference>
<dbReference type="PANTHER" id="PTHR10953">
    <property type="entry name" value="UBIQUITIN-ACTIVATING ENZYME E1"/>
    <property type="match status" value="1"/>
</dbReference>
<evidence type="ECO:0000313" key="5">
    <source>
        <dbReference type="EMBL" id="PWG60227.1"/>
    </source>
</evidence>
<dbReference type="InterPro" id="IPR000594">
    <property type="entry name" value="ThiF_NAD_FAD-bd"/>
</dbReference>
<comment type="caution">
    <text evidence="5">The sequence shown here is derived from an EMBL/GenBank/DDBJ whole genome shotgun (WGS) entry which is preliminary data.</text>
</comment>
<protein>
    <submittedName>
        <fullName evidence="5">Adenylyltransferase</fullName>
    </submittedName>
</protein>
<dbReference type="OrthoDB" id="9804286at2"/>
<feature type="domain" description="THIF-type NAD/FAD binding fold" evidence="4">
    <location>
        <begin position="24"/>
        <end position="260"/>
    </location>
</feature>
<keyword evidence="1 5" id="KW-0808">Transferase</keyword>
<dbReference type="PANTHER" id="PTHR10953:SF102">
    <property type="entry name" value="ADENYLYLTRANSFERASE AND SULFURTRANSFERASE MOCS3"/>
    <property type="match status" value="1"/>
</dbReference>
<dbReference type="GO" id="GO:0004792">
    <property type="term" value="F:thiosulfate-cyanide sulfurtransferase activity"/>
    <property type="evidence" value="ECO:0007669"/>
    <property type="project" value="TreeGrafter"/>
</dbReference>
<keyword evidence="2" id="KW-0547">Nucleotide-binding</keyword>
<dbReference type="Gene3D" id="3.40.50.720">
    <property type="entry name" value="NAD(P)-binding Rossmann-like Domain"/>
    <property type="match status" value="1"/>
</dbReference>
<dbReference type="GO" id="GO:0005829">
    <property type="term" value="C:cytosol"/>
    <property type="evidence" value="ECO:0007669"/>
    <property type="project" value="TreeGrafter"/>
</dbReference>
<name>A0A2U2MTP9_9BIFI</name>
<dbReference type="GO" id="GO:0008641">
    <property type="term" value="F:ubiquitin-like modifier activating enzyme activity"/>
    <property type="evidence" value="ECO:0007669"/>
    <property type="project" value="InterPro"/>
</dbReference>
<organism evidence="5 6">
    <name type="scientific">Bifidobacterium catulorum</name>
    <dbReference type="NCBI Taxonomy" id="1630173"/>
    <lineage>
        <taxon>Bacteria</taxon>
        <taxon>Bacillati</taxon>
        <taxon>Actinomycetota</taxon>
        <taxon>Actinomycetes</taxon>
        <taxon>Bifidobacteriales</taxon>
        <taxon>Bifidobacteriaceae</taxon>
        <taxon>Bifidobacterium</taxon>
    </lineage>
</organism>
<dbReference type="Pfam" id="PF00899">
    <property type="entry name" value="ThiF"/>
    <property type="match status" value="1"/>
</dbReference>
<evidence type="ECO:0000256" key="1">
    <source>
        <dbReference type="ARBA" id="ARBA00022679"/>
    </source>
</evidence>
<dbReference type="GO" id="GO:0016779">
    <property type="term" value="F:nucleotidyltransferase activity"/>
    <property type="evidence" value="ECO:0007669"/>
    <property type="project" value="UniProtKB-KW"/>
</dbReference>
<dbReference type="SUPFAM" id="SSF69572">
    <property type="entry name" value="Activating enzymes of the ubiquitin-like proteins"/>
    <property type="match status" value="1"/>
</dbReference>
<evidence type="ECO:0000256" key="3">
    <source>
        <dbReference type="ARBA" id="ARBA00022840"/>
    </source>
</evidence>
<dbReference type="GO" id="GO:0008146">
    <property type="term" value="F:sulfotransferase activity"/>
    <property type="evidence" value="ECO:0007669"/>
    <property type="project" value="TreeGrafter"/>
</dbReference>
<dbReference type="CDD" id="cd00757">
    <property type="entry name" value="ThiF_MoeB_HesA_family"/>
    <property type="match status" value="1"/>
</dbReference>
<dbReference type="GO" id="GO:0005524">
    <property type="term" value="F:ATP binding"/>
    <property type="evidence" value="ECO:0007669"/>
    <property type="project" value="UniProtKB-KW"/>
</dbReference>